<dbReference type="OrthoDB" id="245563at2759"/>
<dbReference type="InterPro" id="IPR050272">
    <property type="entry name" value="Isochorismatase-like_hydrls"/>
</dbReference>
<name>A0A1L7WLB8_9HELO</name>
<dbReference type="CDD" id="cd01014">
    <property type="entry name" value="nicotinamidase_related"/>
    <property type="match status" value="1"/>
</dbReference>
<proteinExistence type="inferred from homology"/>
<keyword evidence="2" id="KW-0378">Hydrolase</keyword>
<evidence type="ECO:0000313" key="5">
    <source>
        <dbReference type="Proteomes" id="UP000184330"/>
    </source>
</evidence>
<reference evidence="4 5" key="1">
    <citation type="submission" date="2016-03" db="EMBL/GenBank/DDBJ databases">
        <authorList>
            <person name="Ploux O."/>
        </authorList>
    </citation>
    <scope>NUCLEOTIDE SEQUENCE [LARGE SCALE GENOMIC DNA]</scope>
    <source>
        <strain evidence="4 5">UAMH 11012</strain>
    </source>
</reference>
<dbReference type="InterPro" id="IPR036380">
    <property type="entry name" value="Isochorismatase-like_sf"/>
</dbReference>
<accession>A0A1L7WLB8</accession>
<dbReference type="InterPro" id="IPR000868">
    <property type="entry name" value="Isochorismatase-like_dom"/>
</dbReference>
<evidence type="ECO:0000259" key="3">
    <source>
        <dbReference type="Pfam" id="PF00857"/>
    </source>
</evidence>
<dbReference type="Proteomes" id="UP000184330">
    <property type="component" value="Unassembled WGS sequence"/>
</dbReference>
<feature type="domain" description="Isochorismatase-like" evidence="3">
    <location>
        <begin position="12"/>
        <end position="160"/>
    </location>
</feature>
<dbReference type="EMBL" id="FJOG01000004">
    <property type="protein sequence ID" value="CZR53554.1"/>
    <property type="molecule type" value="Genomic_DNA"/>
</dbReference>
<evidence type="ECO:0000256" key="1">
    <source>
        <dbReference type="ARBA" id="ARBA00006336"/>
    </source>
</evidence>
<evidence type="ECO:0000256" key="2">
    <source>
        <dbReference type="ARBA" id="ARBA00022801"/>
    </source>
</evidence>
<dbReference type="SUPFAM" id="SSF52499">
    <property type="entry name" value="Isochorismatase-like hydrolases"/>
    <property type="match status" value="1"/>
</dbReference>
<dbReference type="Gene3D" id="3.40.50.850">
    <property type="entry name" value="Isochorismatase-like"/>
    <property type="match status" value="1"/>
</dbReference>
<organism evidence="4 5">
    <name type="scientific">Phialocephala subalpina</name>
    <dbReference type="NCBI Taxonomy" id="576137"/>
    <lineage>
        <taxon>Eukaryota</taxon>
        <taxon>Fungi</taxon>
        <taxon>Dikarya</taxon>
        <taxon>Ascomycota</taxon>
        <taxon>Pezizomycotina</taxon>
        <taxon>Leotiomycetes</taxon>
        <taxon>Helotiales</taxon>
        <taxon>Mollisiaceae</taxon>
        <taxon>Phialocephala</taxon>
        <taxon>Phialocephala fortinii species complex</taxon>
    </lineage>
</organism>
<dbReference type="AlphaFoldDB" id="A0A1L7WLB8"/>
<dbReference type="STRING" id="576137.A0A1L7WLB8"/>
<evidence type="ECO:0000313" key="4">
    <source>
        <dbReference type="EMBL" id="CZR53554.1"/>
    </source>
</evidence>
<protein>
    <recommendedName>
        <fullName evidence="3">Isochorismatase-like domain-containing protein</fullName>
    </recommendedName>
</protein>
<dbReference type="PANTHER" id="PTHR43540">
    <property type="entry name" value="PEROXYUREIDOACRYLATE/UREIDOACRYLATE AMIDOHYDROLASE-RELATED"/>
    <property type="match status" value="1"/>
</dbReference>
<dbReference type="GO" id="GO:0016787">
    <property type="term" value="F:hydrolase activity"/>
    <property type="evidence" value="ECO:0007669"/>
    <property type="project" value="UniProtKB-KW"/>
</dbReference>
<dbReference type="Pfam" id="PF00857">
    <property type="entry name" value="Isochorismatase"/>
    <property type="match status" value="1"/>
</dbReference>
<keyword evidence="5" id="KW-1185">Reference proteome</keyword>
<dbReference type="PANTHER" id="PTHR43540:SF1">
    <property type="entry name" value="ISOCHORISMATASE HYDROLASE"/>
    <property type="match status" value="1"/>
</dbReference>
<gene>
    <name evidence="4" type="ORF">PAC_03433</name>
</gene>
<comment type="similarity">
    <text evidence="1">Belongs to the isochorismatase family.</text>
</comment>
<sequence length="201" mass="21673">MAASYLAARRPVLLLIDLQQGMVEGPSEWGPRSTPNLTTNVEKLLKYWRKNAWPVLHVQHDDVADPTNIINAKYPETFKIHASAAPIEGEPVFVKNVGSAFVGTELNDALEGMGTKGKGKIYVAGMDSSQCINNTTRNGSDLGYDIIVVSDACAGYGMQDLKGKLVDAETTHEMAMSMLLGYAKVWTTEVIVTPIGASGSK</sequence>